<feature type="region of interest" description="Disordered" evidence="1">
    <location>
        <begin position="397"/>
        <end position="436"/>
    </location>
</feature>
<feature type="compositionally biased region" description="Low complexity" evidence="1">
    <location>
        <begin position="403"/>
        <end position="431"/>
    </location>
</feature>
<dbReference type="RefSeq" id="WP_253669390.1">
    <property type="nucleotide sequence ID" value="NZ_JAMTCP010000008.1"/>
</dbReference>
<dbReference type="EMBL" id="JAMTCP010000008">
    <property type="protein sequence ID" value="MCP2258477.1"/>
    <property type="molecule type" value="Genomic_DNA"/>
</dbReference>
<dbReference type="Proteomes" id="UP001205311">
    <property type="component" value="Unassembled WGS sequence"/>
</dbReference>
<evidence type="ECO:0008006" key="4">
    <source>
        <dbReference type="Google" id="ProtNLM"/>
    </source>
</evidence>
<dbReference type="SUPFAM" id="SSF48452">
    <property type="entry name" value="TPR-like"/>
    <property type="match status" value="2"/>
</dbReference>
<keyword evidence="3" id="KW-1185">Reference proteome</keyword>
<dbReference type="InterPro" id="IPR019734">
    <property type="entry name" value="TPR_rpt"/>
</dbReference>
<gene>
    <name evidence="2" type="ORF">LX15_002171</name>
</gene>
<evidence type="ECO:0000313" key="2">
    <source>
        <dbReference type="EMBL" id="MCP2258477.1"/>
    </source>
</evidence>
<dbReference type="InterPro" id="IPR011990">
    <property type="entry name" value="TPR-like_helical_dom_sf"/>
</dbReference>
<reference evidence="2 3" key="1">
    <citation type="submission" date="2022-06" db="EMBL/GenBank/DDBJ databases">
        <title>Genomic Encyclopedia of Archaeal and Bacterial Type Strains, Phase II (KMG-II): from individual species to whole genera.</title>
        <authorList>
            <person name="Goeker M."/>
        </authorList>
    </citation>
    <scope>NUCLEOTIDE SEQUENCE [LARGE SCALE GENOMIC DNA]</scope>
    <source>
        <strain evidence="2 3">DSM 40477</strain>
    </source>
</reference>
<dbReference type="Gene3D" id="1.25.40.10">
    <property type="entry name" value="Tetratricopeptide repeat domain"/>
    <property type="match status" value="3"/>
</dbReference>
<comment type="caution">
    <text evidence="2">The sequence shown here is derived from an EMBL/GenBank/DDBJ whole genome shotgun (WGS) entry which is preliminary data.</text>
</comment>
<sequence>MTDDFDASTAERERVRQLIGEAMSMPVGDARCELLERAARLADAAGDVQLGVLARLELVDAYSELRRNDLMLAPFAWCRNAERRTPEAFDESMTHWLNWQHKWLPGALVDDPRFGLRQVEALVDDLAAHYQRQGFSAHPVHGIRVSVAAHVGDEEAEDRHYAAWLAAEPDRMSNCAACVVEAQVDHLVRRERFEEAVRHAEPVLSGETTCREQPHGVLTALLPALLATGRTDFAAHAHLVSYRAERDVARGRTSIYHHLWFCAVTDNVERGLHLLRRHLDMVTDPPTPRNAMSFAANAALLLSRVPLSERRRIEFTLPSTSGSAARTVSGEELREELERTAWDLAARFDARNGTDAQSRRIARVLGATEVIPVQLPVPGAPVGSSSTVDFNRLASTVDRDSSTADSSVDSSAASSDVPVGASGSGGANPADTADVADPVTLAERAVAALDEGEMFDGARLLERLPADLDPLLPPALAARVAAHRLWREVAATPRAEILAELERLVERLRAEGEHVSAIRFECRAIGLLDAHDPSTSALARAERALRDAEVLDDPSALIAAHLTVADVLSHLESSGSGPPEPSETADTESGSEPDAVAGDADGSDGGNGRRRAEHLDHAERVARDRLPRRLGWVRVERASLLADRGDRAAALALLDQVLAESAPAATRYAALRARARLLLDGGRIEEGLTALDAFAEFAGTVDGPWHALALLERAFLLDHLDRGGDRVPDLVATVASARRHLPAAAAATACLYLAGGYLSQGRSLEAAETLEEGLRLAGPRPDEEFELNVRYRLGFACGALGEHAAAAEHFGVVAERMGDNQPGLLATVLDNLGRARTMTGDPDGAAEAFRRAADLREGVGDPVAAAGSLVRLAQTVTPDLAAASAALDRAVALTREAGAGGAGGGNVADGAVAEHANAVGFRAALLASHERFDEALAANAEAEQLAVDLGDPDWQAFLAGRAGRIHLAAGRPDQAEQDARRAAALLSQEADEDTVAGVLDTLTRALSERGRPVDSDPVVRELTARLSD</sequence>
<name>A0ABT1HSJ3_STRSD</name>
<protein>
    <recommendedName>
        <fullName evidence="4">Tetratricopeptide repeat protein</fullName>
    </recommendedName>
</protein>
<proteinExistence type="predicted"/>
<organism evidence="2 3">
    <name type="scientific">Streptoalloteichus tenebrarius (strain ATCC 17920 / DSM 40477 / JCM 4838 / CBS 697.72 / NBRC 16177 / NCIMB 11028 / NRRL B-12390 / A12253. 1 / ISP 5477)</name>
    <name type="common">Streptomyces tenebrarius</name>
    <dbReference type="NCBI Taxonomy" id="1933"/>
    <lineage>
        <taxon>Bacteria</taxon>
        <taxon>Bacillati</taxon>
        <taxon>Actinomycetota</taxon>
        <taxon>Actinomycetes</taxon>
        <taxon>Pseudonocardiales</taxon>
        <taxon>Pseudonocardiaceae</taxon>
        <taxon>Streptoalloteichus</taxon>
    </lineage>
</organism>
<feature type="region of interest" description="Disordered" evidence="1">
    <location>
        <begin position="570"/>
        <end position="611"/>
    </location>
</feature>
<evidence type="ECO:0000313" key="3">
    <source>
        <dbReference type="Proteomes" id="UP001205311"/>
    </source>
</evidence>
<evidence type="ECO:0000256" key="1">
    <source>
        <dbReference type="SAM" id="MobiDB-lite"/>
    </source>
</evidence>
<dbReference type="SMART" id="SM00028">
    <property type="entry name" value="TPR"/>
    <property type="match status" value="5"/>
</dbReference>
<accession>A0ABT1HSJ3</accession>